<sequence>MGDLASAPFALLKAIQASDLEIVVAHFNEDLDWIKPMSSQATIYVKGNTPSEPWSFRQLFYLPNIGRESHAFLHHIVSRYDTLATITLFVQGGLDG</sequence>
<protein>
    <submittedName>
        <fullName evidence="1">Uncharacterized protein</fullName>
    </submittedName>
</protein>
<gene>
    <name evidence="1" type="ORF">BDV23DRAFT_178961</name>
</gene>
<reference evidence="1" key="1">
    <citation type="submission" date="2019-04" db="EMBL/GenBank/DDBJ databases">
        <title>Friends and foes A comparative genomics studyof 23 Aspergillus species from section Flavi.</title>
        <authorList>
            <consortium name="DOE Joint Genome Institute"/>
            <person name="Kjaerbolling I."/>
            <person name="Vesth T."/>
            <person name="Frisvad J.C."/>
            <person name="Nybo J.L."/>
            <person name="Theobald S."/>
            <person name="Kildgaard S."/>
            <person name="Isbrandt T."/>
            <person name="Kuo A."/>
            <person name="Sato A."/>
            <person name="Lyhne E.K."/>
            <person name="Kogle M.E."/>
            <person name="Wiebenga A."/>
            <person name="Kun R.S."/>
            <person name="Lubbers R.J."/>
            <person name="Makela M.R."/>
            <person name="Barry K."/>
            <person name="Chovatia M."/>
            <person name="Clum A."/>
            <person name="Daum C."/>
            <person name="Haridas S."/>
            <person name="He G."/>
            <person name="LaButti K."/>
            <person name="Lipzen A."/>
            <person name="Mondo S."/>
            <person name="Riley R."/>
            <person name="Salamov A."/>
            <person name="Simmons B.A."/>
            <person name="Magnuson J.K."/>
            <person name="Henrissat B."/>
            <person name="Mortensen U.H."/>
            <person name="Larsen T.O."/>
            <person name="Devries R.P."/>
            <person name="Grigoriev I.V."/>
            <person name="Machida M."/>
            <person name="Baker S.E."/>
            <person name="Andersen M.R."/>
        </authorList>
    </citation>
    <scope>NUCLEOTIDE SEQUENCE [LARGE SCALE GENOMIC DNA]</scope>
    <source>
        <strain evidence="1">IBT 14317</strain>
    </source>
</reference>
<name>A0A5N7CL62_PETAA</name>
<dbReference type="Pfam" id="PF11913">
    <property type="entry name" value="DUF3431"/>
    <property type="match status" value="1"/>
</dbReference>
<dbReference type="Proteomes" id="UP000326877">
    <property type="component" value="Unassembled WGS sequence"/>
</dbReference>
<dbReference type="PANTHER" id="PTHR37490">
    <property type="entry name" value="EXPRESSED PROTEIN"/>
    <property type="match status" value="1"/>
</dbReference>
<dbReference type="PANTHER" id="PTHR37490:SF1">
    <property type="entry name" value="GLYCOSYLTRANSFERASE 2-LIKE DOMAIN-CONTAINING PROTEIN"/>
    <property type="match status" value="1"/>
</dbReference>
<organism evidence="1">
    <name type="scientific">Petromyces alliaceus</name>
    <name type="common">Aspergillus alliaceus</name>
    <dbReference type="NCBI Taxonomy" id="209559"/>
    <lineage>
        <taxon>Eukaryota</taxon>
        <taxon>Fungi</taxon>
        <taxon>Dikarya</taxon>
        <taxon>Ascomycota</taxon>
        <taxon>Pezizomycotina</taxon>
        <taxon>Eurotiomycetes</taxon>
        <taxon>Eurotiomycetidae</taxon>
        <taxon>Eurotiales</taxon>
        <taxon>Aspergillaceae</taxon>
        <taxon>Aspergillus</taxon>
        <taxon>Aspergillus subgen. Circumdati</taxon>
    </lineage>
</organism>
<dbReference type="EMBL" id="ML735220">
    <property type="protein sequence ID" value="KAE8394972.1"/>
    <property type="molecule type" value="Genomic_DNA"/>
</dbReference>
<accession>A0A5N7CL62</accession>
<dbReference type="OrthoDB" id="28755at2759"/>
<dbReference type="AlphaFoldDB" id="A0A5N7CL62"/>
<evidence type="ECO:0000313" key="1">
    <source>
        <dbReference type="EMBL" id="KAE8394972.1"/>
    </source>
</evidence>
<proteinExistence type="predicted"/>
<dbReference type="InterPro" id="IPR021838">
    <property type="entry name" value="DUF3431"/>
</dbReference>